<dbReference type="OrthoDB" id="7943561at2"/>
<dbReference type="PANTHER" id="PTHR43156">
    <property type="entry name" value="STAGE II SPORULATION PROTEIN E-RELATED"/>
    <property type="match status" value="1"/>
</dbReference>
<name>A0A1H7UM78_9ACTN</name>
<dbReference type="Gene3D" id="3.60.40.10">
    <property type="entry name" value="PPM-type phosphatase domain"/>
    <property type="match status" value="1"/>
</dbReference>
<organism evidence="4 5">
    <name type="scientific">Nonomuraea pusilla</name>
    <dbReference type="NCBI Taxonomy" id="46177"/>
    <lineage>
        <taxon>Bacteria</taxon>
        <taxon>Bacillati</taxon>
        <taxon>Actinomycetota</taxon>
        <taxon>Actinomycetes</taxon>
        <taxon>Streptosporangiales</taxon>
        <taxon>Streptosporangiaceae</taxon>
        <taxon>Nonomuraea</taxon>
    </lineage>
</organism>
<keyword evidence="5" id="KW-1185">Reference proteome</keyword>
<dbReference type="EMBL" id="FOBF01000008">
    <property type="protein sequence ID" value="SEL97855.1"/>
    <property type="molecule type" value="Genomic_DNA"/>
</dbReference>
<reference evidence="4 5" key="1">
    <citation type="submission" date="2016-10" db="EMBL/GenBank/DDBJ databases">
        <authorList>
            <person name="de Groot N.N."/>
        </authorList>
    </citation>
    <scope>NUCLEOTIDE SEQUENCE [LARGE SCALE GENOMIC DNA]</scope>
    <source>
        <strain evidence="4 5">DSM 43357</strain>
    </source>
</reference>
<evidence type="ECO:0000313" key="5">
    <source>
        <dbReference type="Proteomes" id="UP000198953"/>
    </source>
</evidence>
<dbReference type="InterPro" id="IPR036457">
    <property type="entry name" value="PPM-type-like_dom_sf"/>
</dbReference>
<feature type="region of interest" description="Disordered" evidence="2">
    <location>
        <begin position="1"/>
        <end position="26"/>
    </location>
</feature>
<evidence type="ECO:0000313" key="4">
    <source>
        <dbReference type="EMBL" id="SEL97855.1"/>
    </source>
</evidence>
<dbReference type="InterPro" id="IPR052016">
    <property type="entry name" value="Bact_Sigma-Reg"/>
</dbReference>
<dbReference type="Pfam" id="PF07228">
    <property type="entry name" value="SpoIIE"/>
    <property type="match status" value="1"/>
</dbReference>
<dbReference type="GO" id="GO:0016791">
    <property type="term" value="F:phosphatase activity"/>
    <property type="evidence" value="ECO:0007669"/>
    <property type="project" value="TreeGrafter"/>
</dbReference>
<dbReference type="Proteomes" id="UP000198953">
    <property type="component" value="Unassembled WGS sequence"/>
</dbReference>
<feature type="compositionally biased region" description="Basic and acidic residues" evidence="2">
    <location>
        <begin position="1"/>
        <end position="20"/>
    </location>
</feature>
<dbReference type="SMART" id="SM00331">
    <property type="entry name" value="PP2C_SIG"/>
    <property type="match status" value="1"/>
</dbReference>
<feature type="domain" description="PPM-type phosphatase" evidence="3">
    <location>
        <begin position="49"/>
        <end position="259"/>
    </location>
</feature>
<accession>A0A1H7UM78</accession>
<evidence type="ECO:0000256" key="1">
    <source>
        <dbReference type="ARBA" id="ARBA00022801"/>
    </source>
</evidence>
<dbReference type="PANTHER" id="PTHR43156:SF2">
    <property type="entry name" value="STAGE II SPORULATION PROTEIN E"/>
    <property type="match status" value="1"/>
</dbReference>
<sequence>MLGDMAESRPRAGESREEALPARPRHAHRTTFRELEDLLCPPLPDLDAVELAVHYASAEDDAPTGGDLYDVLVLPGGDLHVVVVDAAGHGVTSTRAALDVIHAVRVLALDGCPLETLVRRVGEIFRPVHPDLVATVLVARLDVRRGVLRVATGGHPPPLVVAPQGPPAYAPATGRGVGYPDPGSDLVAECRLEPGTLVLFYTDGLVEATRDLNAGLDRLAELAGEHRALPVRELVDTVVAVLHRRVLHSDDTVLLALRWTP</sequence>
<protein>
    <submittedName>
        <fullName evidence="4">Stage II sporulation protein E (SpoIIE)</fullName>
    </submittedName>
</protein>
<keyword evidence="1" id="KW-0378">Hydrolase</keyword>
<dbReference type="InterPro" id="IPR001932">
    <property type="entry name" value="PPM-type_phosphatase-like_dom"/>
</dbReference>
<dbReference type="RefSeq" id="WP_091101891.1">
    <property type="nucleotide sequence ID" value="NZ_FOBF01000008.1"/>
</dbReference>
<dbReference type="STRING" id="46177.SAMN05660976_03866"/>
<proteinExistence type="predicted"/>
<evidence type="ECO:0000256" key="2">
    <source>
        <dbReference type="SAM" id="MobiDB-lite"/>
    </source>
</evidence>
<gene>
    <name evidence="4" type="ORF">SAMN05660976_03866</name>
</gene>
<evidence type="ECO:0000259" key="3">
    <source>
        <dbReference type="SMART" id="SM00331"/>
    </source>
</evidence>
<dbReference type="AlphaFoldDB" id="A0A1H7UM78"/>